<proteinExistence type="predicted"/>
<evidence type="ECO:0000313" key="3">
    <source>
        <dbReference type="Proteomes" id="UP001215712"/>
    </source>
</evidence>
<reference evidence="2" key="2">
    <citation type="submission" date="2023-01" db="EMBL/GenBank/DDBJ databases">
        <authorList>
            <person name="Petersen C."/>
        </authorList>
    </citation>
    <scope>NUCLEOTIDE SEQUENCE</scope>
    <source>
        <strain evidence="2">IBT 17514</strain>
    </source>
</reference>
<dbReference type="Gene3D" id="3.20.20.70">
    <property type="entry name" value="Aldolase class I"/>
    <property type="match status" value="1"/>
</dbReference>
<evidence type="ECO:0000313" key="2">
    <source>
        <dbReference type="EMBL" id="KAJ5704045.1"/>
    </source>
</evidence>
<protein>
    <submittedName>
        <fullName evidence="2">Uncharacterized protein</fullName>
    </submittedName>
</protein>
<keyword evidence="3" id="KW-1185">Reference proteome</keyword>
<feature type="region of interest" description="Disordered" evidence="1">
    <location>
        <begin position="174"/>
        <end position="203"/>
    </location>
</feature>
<name>A0AAD6MR16_9EURO</name>
<gene>
    <name evidence="2" type="ORF">N7493_011183</name>
</gene>
<dbReference type="InterPro" id="IPR013785">
    <property type="entry name" value="Aldolase_TIM"/>
</dbReference>
<reference evidence="2" key="1">
    <citation type="journal article" date="2023" name="IMA Fungus">
        <title>Comparative genomic study of the Penicillium genus elucidates a diverse pangenome and 15 lateral gene transfer events.</title>
        <authorList>
            <person name="Petersen C."/>
            <person name="Sorensen T."/>
            <person name="Nielsen M.R."/>
            <person name="Sondergaard T.E."/>
            <person name="Sorensen J.L."/>
            <person name="Fitzpatrick D.A."/>
            <person name="Frisvad J.C."/>
            <person name="Nielsen K.L."/>
        </authorList>
    </citation>
    <scope>NUCLEOTIDE SEQUENCE</scope>
    <source>
        <strain evidence="2">IBT 17514</strain>
    </source>
</reference>
<organism evidence="2 3">
    <name type="scientific">Penicillium malachiteum</name>
    <dbReference type="NCBI Taxonomy" id="1324776"/>
    <lineage>
        <taxon>Eukaryota</taxon>
        <taxon>Fungi</taxon>
        <taxon>Dikarya</taxon>
        <taxon>Ascomycota</taxon>
        <taxon>Pezizomycotina</taxon>
        <taxon>Eurotiomycetes</taxon>
        <taxon>Eurotiomycetidae</taxon>
        <taxon>Eurotiales</taxon>
        <taxon>Aspergillaceae</taxon>
        <taxon>Penicillium</taxon>
    </lineage>
</organism>
<dbReference type="EMBL" id="JAQJAN010000020">
    <property type="protein sequence ID" value="KAJ5704045.1"/>
    <property type="molecule type" value="Genomic_DNA"/>
</dbReference>
<dbReference type="AlphaFoldDB" id="A0AAD6MR16"/>
<comment type="caution">
    <text evidence="2">The sequence shown here is derived from an EMBL/GenBank/DDBJ whole genome shotgun (WGS) entry which is preliminary data.</text>
</comment>
<accession>A0AAD6MR16</accession>
<dbReference type="Proteomes" id="UP001215712">
    <property type="component" value="Unassembled WGS sequence"/>
</dbReference>
<evidence type="ECO:0000256" key="1">
    <source>
        <dbReference type="SAM" id="MobiDB-lite"/>
    </source>
</evidence>
<sequence>MESSAVNPILDYIQKLPLYKKGLPCGQSVCVMVSHHITHTADLIQLAAELGPHIAVFQVQADFIEDWSQDSIDQLTYQAKKHAFILWESSRVLNVTVNVMGRGYPQQGTCSALGDMIRTKYTSGLIKPAAWAGMSTCWAAGVPYDQQEKDLLLPSLRKAARQAVATTAKTIQTEISAEQSEPTPEEPEPSLSPPSTNGWHEFSNDTMGYALRKSSTISVTESVTMQPHVQPDDGIPPPPLLARGMALLLPGSINTAFTPEYRQSTLAATCANADFVIGITTSEPFFHNYRGNTLLELASEDGHGSFTSDGDCFLKYSPYMDMDMSLGLFSLIPPDLMQDYDEDLARTTNGDSSHESQSPCAAKLYYMMDRAMKLRDANRKEHGNVYESGDLTGPTMYHVPIVVLP</sequence>